<name>A0A919MPB6_9ACTN</name>
<dbReference type="EMBL" id="BOMV01000021">
    <property type="protein sequence ID" value="GIE94911.1"/>
    <property type="molecule type" value="Genomic_DNA"/>
</dbReference>
<evidence type="ECO:0000313" key="3">
    <source>
        <dbReference type="EMBL" id="GIE94911.1"/>
    </source>
</evidence>
<keyword evidence="2" id="KW-0732">Signal</keyword>
<feature type="chain" id="PRO_5037541000" evidence="2">
    <location>
        <begin position="25"/>
        <end position="88"/>
    </location>
</feature>
<keyword evidence="4" id="KW-1185">Reference proteome</keyword>
<evidence type="ECO:0000256" key="1">
    <source>
        <dbReference type="SAM" id="MobiDB-lite"/>
    </source>
</evidence>
<evidence type="ECO:0000256" key="2">
    <source>
        <dbReference type="SAM" id="SignalP"/>
    </source>
</evidence>
<evidence type="ECO:0000313" key="4">
    <source>
        <dbReference type="Proteomes" id="UP000636960"/>
    </source>
</evidence>
<proteinExistence type="predicted"/>
<comment type="caution">
    <text evidence="3">The sequence shown here is derived from an EMBL/GenBank/DDBJ whole genome shotgun (WGS) entry which is preliminary data.</text>
</comment>
<sequence>MKLRHAAAGVVLFFAVMAMGPAEADSFGSCGAEQDPRRQHLPEIRFGGPSVSWEEATRGGDRQLTEAEWEAAVADTKRNSSMPQGVCV</sequence>
<feature type="region of interest" description="Disordered" evidence="1">
    <location>
        <begin position="25"/>
        <end position="62"/>
    </location>
</feature>
<gene>
    <name evidence="3" type="ORF">Ari01nite_23760</name>
</gene>
<feature type="compositionally biased region" description="Basic and acidic residues" evidence="1">
    <location>
        <begin position="34"/>
        <end position="43"/>
    </location>
</feature>
<protein>
    <submittedName>
        <fullName evidence="3">Uncharacterized protein</fullName>
    </submittedName>
</protein>
<organism evidence="3 4">
    <name type="scientific">Paractinoplanes rishiriensis</name>
    <dbReference type="NCBI Taxonomy" id="1050105"/>
    <lineage>
        <taxon>Bacteria</taxon>
        <taxon>Bacillati</taxon>
        <taxon>Actinomycetota</taxon>
        <taxon>Actinomycetes</taxon>
        <taxon>Micromonosporales</taxon>
        <taxon>Micromonosporaceae</taxon>
        <taxon>Paractinoplanes</taxon>
    </lineage>
</organism>
<reference evidence="3" key="1">
    <citation type="submission" date="2021-01" db="EMBL/GenBank/DDBJ databases">
        <title>Whole genome shotgun sequence of Actinoplanes rishiriensis NBRC 108556.</title>
        <authorList>
            <person name="Komaki H."/>
            <person name="Tamura T."/>
        </authorList>
    </citation>
    <scope>NUCLEOTIDE SEQUENCE</scope>
    <source>
        <strain evidence="3">NBRC 108556</strain>
    </source>
</reference>
<feature type="signal peptide" evidence="2">
    <location>
        <begin position="1"/>
        <end position="24"/>
    </location>
</feature>
<dbReference type="AlphaFoldDB" id="A0A919MPB6"/>
<accession>A0A919MPB6</accession>
<dbReference type="Proteomes" id="UP000636960">
    <property type="component" value="Unassembled WGS sequence"/>
</dbReference>